<dbReference type="SUPFAM" id="SSF53067">
    <property type="entry name" value="Actin-like ATPase domain"/>
    <property type="match status" value="1"/>
</dbReference>
<feature type="domain" description="Gcp-like" evidence="1">
    <location>
        <begin position="33"/>
        <end position="121"/>
    </location>
</feature>
<evidence type="ECO:0000259" key="1">
    <source>
        <dbReference type="Pfam" id="PF00814"/>
    </source>
</evidence>
<evidence type="ECO:0000313" key="2">
    <source>
        <dbReference type="EMBL" id="CAP18386.1"/>
    </source>
</evidence>
<accession>B3R0M2</accession>
<evidence type="ECO:0000313" key="3">
    <source>
        <dbReference type="Proteomes" id="UP000002020"/>
    </source>
</evidence>
<keyword evidence="2" id="KW-0378">Hydrolase</keyword>
<keyword evidence="3" id="KW-1185">Reference proteome</keyword>
<dbReference type="NCBIfam" id="TIGR03725">
    <property type="entry name" value="T6A_YeaZ"/>
    <property type="match status" value="1"/>
</dbReference>
<dbReference type="GO" id="GO:0002949">
    <property type="term" value="P:tRNA threonylcarbamoyladenosine modification"/>
    <property type="evidence" value="ECO:0007669"/>
    <property type="project" value="InterPro"/>
</dbReference>
<dbReference type="EMBL" id="CU469464">
    <property type="protein sequence ID" value="CAP18386.1"/>
    <property type="molecule type" value="Genomic_DNA"/>
</dbReference>
<dbReference type="Proteomes" id="UP000002020">
    <property type="component" value="Chromosome"/>
</dbReference>
<organism evidence="3">
    <name type="scientific">Phytoplasma mali (strain AT)</name>
    <dbReference type="NCBI Taxonomy" id="482235"/>
    <lineage>
        <taxon>Bacteria</taxon>
        <taxon>Bacillati</taxon>
        <taxon>Mycoplasmatota</taxon>
        <taxon>Mollicutes</taxon>
        <taxon>Acholeplasmatales</taxon>
        <taxon>Acholeplasmataceae</taxon>
        <taxon>Candidatus Phytoplasma</taxon>
        <taxon>16SrX (Apple proliferation group)</taxon>
    </lineage>
</organism>
<keyword evidence="2" id="KW-0645">Protease</keyword>
<dbReference type="eggNOG" id="COG1214">
    <property type="taxonomic scope" value="Bacteria"/>
</dbReference>
<dbReference type="AlphaFoldDB" id="B3R0M2"/>
<proteinExistence type="predicted"/>
<dbReference type="HOGENOM" id="CLU_064886_0_2_14"/>
<dbReference type="Gene3D" id="3.30.420.40">
    <property type="match status" value="1"/>
</dbReference>
<dbReference type="STRING" id="37692.ATP_00199"/>
<dbReference type="InterPro" id="IPR022496">
    <property type="entry name" value="T6A_TsaB"/>
</dbReference>
<sequence>MKNFLILDTSTEVQIVILVIDGNIKTFKKNFGKKNYVANMVPLMDTVLKENKINLKDLNGILVGTGPGSYTGTRVAVLTSKIIALSFNIPLLEINSLILLTSGYLQKYLTPLIDARNNFFFGLSLKNNEIILPEGRYNKVFLDNYPNHILITNDNIKLDLKKVFFYAKKVKNVHNLVPNYLVKI</sequence>
<protein>
    <submittedName>
        <fullName evidence="2">Glycoprotease family protein</fullName>
    </submittedName>
</protein>
<dbReference type="Pfam" id="PF00814">
    <property type="entry name" value="TsaD"/>
    <property type="match status" value="1"/>
</dbReference>
<dbReference type="KEGG" id="pml:ATP_00199"/>
<reference evidence="2 3" key="1">
    <citation type="journal article" date="2008" name="BMC Genomics">
        <title>The linear chromosome of the plant-pathogenic mycoplasma 'Candidatus Phytoplasma mali'.</title>
        <authorList>
            <person name="Kube M."/>
            <person name="Schneider B."/>
            <person name="Kuhl H."/>
            <person name="Dandekar T."/>
            <person name="Heitmann K."/>
            <person name="Migdoll A.M."/>
            <person name="Reinhardt R."/>
            <person name="Seemueller E."/>
        </authorList>
    </citation>
    <scope>NUCLEOTIDE SEQUENCE [LARGE SCALE GENOMIC DNA]</scope>
    <source>
        <strain evidence="2 3">AT</strain>
    </source>
</reference>
<dbReference type="InterPro" id="IPR043129">
    <property type="entry name" value="ATPase_NBD"/>
</dbReference>
<dbReference type="GO" id="GO:0008233">
    <property type="term" value="F:peptidase activity"/>
    <property type="evidence" value="ECO:0007669"/>
    <property type="project" value="UniProtKB-KW"/>
</dbReference>
<dbReference type="Gene3D" id="3.30.420.200">
    <property type="match status" value="1"/>
</dbReference>
<dbReference type="InterPro" id="IPR000905">
    <property type="entry name" value="Gcp-like_dom"/>
</dbReference>
<name>B3R0M2_PHYMT</name>
<gene>
    <name evidence="2" type="ordered locus">ATP_00199</name>
</gene>
<dbReference type="GO" id="GO:0006508">
    <property type="term" value="P:proteolysis"/>
    <property type="evidence" value="ECO:0007669"/>
    <property type="project" value="UniProtKB-KW"/>
</dbReference>